<dbReference type="RefSeq" id="WP_054327728.1">
    <property type="nucleotide sequence ID" value="NZ_JACOPL010000003.1"/>
</dbReference>
<keyword evidence="3" id="KW-1185">Reference proteome</keyword>
<name>A0A923RVC2_9FIRM</name>
<proteinExistence type="predicted"/>
<keyword evidence="1" id="KW-0812">Transmembrane</keyword>
<evidence type="ECO:0000313" key="3">
    <source>
        <dbReference type="Proteomes" id="UP000606499"/>
    </source>
</evidence>
<dbReference type="EMBL" id="JACOPL010000003">
    <property type="protein sequence ID" value="MBC5724784.1"/>
    <property type="molecule type" value="Genomic_DNA"/>
</dbReference>
<feature type="transmembrane region" description="Helical" evidence="1">
    <location>
        <begin position="29"/>
        <end position="54"/>
    </location>
</feature>
<sequence>MINPIKLVFCLALFAAVCALEVFLSKRRAWWPGLVLPLCLLPPVLFVLPNVVLNALGVAENSLQKVLSLLMGLLFFAPALVLLAIYWHCRRSGKHREQVEKIKIQDL</sequence>
<feature type="transmembrane region" description="Helical" evidence="1">
    <location>
        <begin position="66"/>
        <end position="87"/>
    </location>
</feature>
<keyword evidence="1" id="KW-0472">Membrane</keyword>
<gene>
    <name evidence="2" type="ORF">H8S45_04825</name>
</gene>
<evidence type="ECO:0000313" key="2">
    <source>
        <dbReference type="EMBL" id="MBC5724784.1"/>
    </source>
</evidence>
<evidence type="ECO:0000256" key="1">
    <source>
        <dbReference type="SAM" id="Phobius"/>
    </source>
</evidence>
<accession>A0A923RVC2</accession>
<dbReference type="AlphaFoldDB" id="A0A923RVC2"/>
<reference evidence="2" key="1">
    <citation type="submission" date="2020-08" db="EMBL/GenBank/DDBJ databases">
        <title>Genome public.</title>
        <authorList>
            <person name="Liu C."/>
            <person name="Sun Q."/>
        </authorList>
    </citation>
    <scope>NUCLEOTIDE SEQUENCE</scope>
    <source>
        <strain evidence="2">NSJ-28</strain>
    </source>
</reference>
<comment type="caution">
    <text evidence="2">The sequence shown here is derived from an EMBL/GenBank/DDBJ whole genome shotgun (WGS) entry which is preliminary data.</text>
</comment>
<protein>
    <submittedName>
        <fullName evidence="2">Uncharacterized protein</fullName>
    </submittedName>
</protein>
<dbReference type="Proteomes" id="UP000606499">
    <property type="component" value="Unassembled WGS sequence"/>
</dbReference>
<keyword evidence="1" id="KW-1133">Transmembrane helix</keyword>
<organism evidence="2 3">
    <name type="scientific">Agathobaculum faecis</name>
    <dbReference type="NCBI Taxonomy" id="2763013"/>
    <lineage>
        <taxon>Bacteria</taxon>
        <taxon>Bacillati</taxon>
        <taxon>Bacillota</taxon>
        <taxon>Clostridia</taxon>
        <taxon>Eubacteriales</taxon>
        <taxon>Butyricicoccaceae</taxon>
        <taxon>Agathobaculum</taxon>
    </lineage>
</organism>